<keyword evidence="6 12" id="KW-0812">Transmembrane</keyword>
<evidence type="ECO:0000256" key="4">
    <source>
        <dbReference type="ARBA" id="ARBA00022553"/>
    </source>
</evidence>
<evidence type="ECO:0000259" key="13">
    <source>
        <dbReference type="PROSITE" id="PS50109"/>
    </source>
</evidence>
<evidence type="ECO:0000256" key="9">
    <source>
        <dbReference type="ARBA" id="ARBA00023012"/>
    </source>
</evidence>
<keyword evidence="4" id="KW-0597">Phosphoprotein</keyword>
<dbReference type="FunFam" id="1.10.287.130:FF:000001">
    <property type="entry name" value="Two-component sensor histidine kinase"/>
    <property type="match status" value="1"/>
</dbReference>
<dbReference type="SUPFAM" id="SSF55874">
    <property type="entry name" value="ATPase domain of HSP90 chaperone/DNA topoisomerase II/histidine kinase"/>
    <property type="match status" value="1"/>
</dbReference>
<dbReference type="Gene3D" id="3.30.565.10">
    <property type="entry name" value="Histidine kinase-like ATPase, C-terminal domain"/>
    <property type="match status" value="1"/>
</dbReference>
<keyword evidence="8 12" id="KW-1133">Transmembrane helix</keyword>
<dbReference type="InterPro" id="IPR003660">
    <property type="entry name" value="HAMP_dom"/>
</dbReference>
<dbReference type="SUPFAM" id="SSF158472">
    <property type="entry name" value="HAMP domain-like"/>
    <property type="match status" value="1"/>
</dbReference>
<reference evidence="16" key="1">
    <citation type="submission" date="2020-05" db="EMBL/GenBank/DDBJ databases">
        <authorList>
            <person name="Chiriac C."/>
            <person name="Salcher M."/>
            <person name="Ghai R."/>
            <person name="Kavagutti S V."/>
        </authorList>
    </citation>
    <scope>NUCLEOTIDE SEQUENCE</scope>
</reference>
<evidence type="ECO:0000313" key="15">
    <source>
        <dbReference type="EMBL" id="CAB4788018.1"/>
    </source>
</evidence>
<evidence type="ECO:0000313" key="16">
    <source>
        <dbReference type="EMBL" id="CAB5046591.1"/>
    </source>
</evidence>
<gene>
    <name evidence="15" type="ORF">UFOPK2918_01320</name>
    <name evidence="16" type="ORF">UFOPK4303_00408</name>
</gene>
<dbReference type="PANTHER" id="PTHR45436:SF5">
    <property type="entry name" value="SENSOR HISTIDINE KINASE TRCS"/>
    <property type="match status" value="1"/>
</dbReference>
<dbReference type="Gene3D" id="6.10.340.10">
    <property type="match status" value="1"/>
</dbReference>
<feature type="transmembrane region" description="Helical" evidence="12">
    <location>
        <begin position="185"/>
        <end position="204"/>
    </location>
</feature>
<dbReference type="InterPro" id="IPR004358">
    <property type="entry name" value="Sig_transdc_His_kin-like_C"/>
</dbReference>
<name>A0A6J7T0G6_9ZZZZ</name>
<accession>A0A6J7T0G6</accession>
<dbReference type="SMART" id="SM00304">
    <property type="entry name" value="HAMP"/>
    <property type="match status" value="1"/>
</dbReference>
<dbReference type="PRINTS" id="PR00344">
    <property type="entry name" value="BCTRLSENSOR"/>
</dbReference>
<proteinExistence type="predicted"/>
<feature type="domain" description="HAMP" evidence="14">
    <location>
        <begin position="209"/>
        <end position="262"/>
    </location>
</feature>
<protein>
    <recommendedName>
        <fullName evidence="3">histidine kinase</fullName>
        <ecNumber evidence="3">2.7.13.3</ecNumber>
    </recommendedName>
</protein>
<keyword evidence="9" id="KW-0902">Two-component regulatory system</keyword>
<feature type="domain" description="Histidine kinase" evidence="13">
    <location>
        <begin position="277"/>
        <end position="492"/>
    </location>
</feature>
<dbReference type="GO" id="GO:0005886">
    <property type="term" value="C:plasma membrane"/>
    <property type="evidence" value="ECO:0007669"/>
    <property type="project" value="TreeGrafter"/>
</dbReference>
<dbReference type="Pfam" id="PF00672">
    <property type="entry name" value="HAMP"/>
    <property type="match status" value="1"/>
</dbReference>
<evidence type="ECO:0000256" key="12">
    <source>
        <dbReference type="SAM" id="Phobius"/>
    </source>
</evidence>
<comment type="catalytic activity">
    <reaction evidence="1">
        <text>ATP + protein L-histidine = ADP + protein N-phospho-L-histidine.</text>
        <dbReference type="EC" id="2.7.13.3"/>
    </reaction>
</comment>
<evidence type="ECO:0000256" key="8">
    <source>
        <dbReference type="ARBA" id="ARBA00022989"/>
    </source>
</evidence>
<dbReference type="InterPro" id="IPR036097">
    <property type="entry name" value="HisK_dim/P_sf"/>
</dbReference>
<dbReference type="GO" id="GO:0000155">
    <property type="term" value="F:phosphorelay sensor kinase activity"/>
    <property type="evidence" value="ECO:0007669"/>
    <property type="project" value="InterPro"/>
</dbReference>
<dbReference type="EMBL" id="CAEZZT010000143">
    <property type="protein sequence ID" value="CAB4788018.1"/>
    <property type="molecule type" value="Genomic_DNA"/>
</dbReference>
<dbReference type="AlphaFoldDB" id="A0A6J7T0G6"/>
<feature type="transmembrane region" description="Helical" evidence="12">
    <location>
        <begin position="14"/>
        <end position="33"/>
    </location>
</feature>
<evidence type="ECO:0000256" key="5">
    <source>
        <dbReference type="ARBA" id="ARBA00022679"/>
    </source>
</evidence>
<evidence type="ECO:0000256" key="7">
    <source>
        <dbReference type="ARBA" id="ARBA00022777"/>
    </source>
</evidence>
<feature type="region of interest" description="Disordered" evidence="11">
    <location>
        <begin position="65"/>
        <end position="89"/>
    </location>
</feature>
<dbReference type="InterPro" id="IPR005467">
    <property type="entry name" value="His_kinase_dom"/>
</dbReference>
<dbReference type="CDD" id="cd00082">
    <property type="entry name" value="HisKA"/>
    <property type="match status" value="1"/>
</dbReference>
<keyword evidence="7" id="KW-0418">Kinase</keyword>
<evidence type="ECO:0000256" key="6">
    <source>
        <dbReference type="ARBA" id="ARBA00022692"/>
    </source>
</evidence>
<dbReference type="SMART" id="SM00387">
    <property type="entry name" value="HATPase_c"/>
    <property type="match status" value="1"/>
</dbReference>
<evidence type="ECO:0000259" key="14">
    <source>
        <dbReference type="PROSITE" id="PS50885"/>
    </source>
</evidence>
<evidence type="ECO:0000256" key="11">
    <source>
        <dbReference type="SAM" id="MobiDB-lite"/>
    </source>
</evidence>
<dbReference type="InterPro" id="IPR003594">
    <property type="entry name" value="HATPase_dom"/>
</dbReference>
<sequence length="493" mass="53214">MNSPLRNWSLRNRLTVGVLILSALGFIGGGLVVQTSLRGYLIGQIDEQLTSVIGGTSQRLNAAGIINDDEVNPGESGEENENGRMSAQNKAVTPLNRIPTSISVSLLDSNGAFVGGIGGDLNTNRIADFIVGWTPQEIAMLGDRPFTLRTQGEDFRLVTQVLPSAAGSVVVAQSLADFDKTTHKVARALLIIGFIVLLLIGFAARQVIKLSMKPLEDVEATAEKIAAGDLSARLDNFEPDTEVGRLSTSLNTMLERIEESFAVRTESEEKLRRFVADASHELRTPLTSIRGFAELHRQGAVPDGEKTKELLGRIEKESIRMGALVEDLLLLARLDQSRAIESKPVDIAHLIKETVASASAAGPDHLINVQMPKELFVLGDSDRIYQVFTNLLANARVHTPAGTSIQVIARQEEDGVYVSVADNGPGLSEADQKRIFERFFRADPSRQRLSQEGSGLGLSIVDSVMQAHGGKVGVSSKPGQGTVFTLFFPTEKA</sequence>
<dbReference type="PROSITE" id="PS50885">
    <property type="entry name" value="HAMP"/>
    <property type="match status" value="1"/>
</dbReference>
<keyword evidence="10 12" id="KW-0472">Membrane</keyword>
<dbReference type="InterPro" id="IPR036890">
    <property type="entry name" value="HATPase_C_sf"/>
</dbReference>
<feature type="compositionally biased region" description="Acidic residues" evidence="11">
    <location>
        <begin position="67"/>
        <end position="80"/>
    </location>
</feature>
<dbReference type="SUPFAM" id="SSF47384">
    <property type="entry name" value="Homodimeric domain of signal transducing histidine kinase"/>
    <property type="match status" value="1"/>
</dbReference>
<organism evidence="16">
    <name type="scientific">freshwater metagenome</name>
    <dbReference type="NCBI Taxonomy" id="449393"/>
    <lineage>
        <taxon>unclassified sequences</taxon>
        <taxon>metagenomes</taxon>
        <taxon>ecological metagenomes</taxon>
    </lineage>
</organism>
<dbReference type="Pfam" id="PF02518">
    <property type="entry name" value="HATPase_c"/>
    <property type="match status" value="1"/>
</dbReference>
<evidence type="ECO:0000256" key="3">
    <source>
        <dbReference type="ARBA" id="ARBA00012438"/>
    </source>
</evidence>
<evidence type="ECO:0000256" key="1">
    <source>
        <dbReference type="ARBA" id="ARBA00000085"/>
    </source>
</evidence>
<dbReference type="FunFam" id="3.30.565.10:FF:000006">
    <property type="entry name" value="Sensor histidine kinase WalK"/>
    <property type="match status" value="1"/>
</dbReference>
<evidence type="ECO:0000256" key="2">
    <source>
        <dbReference type="ARBA" id="ARBA00004370"/>
    </source>
</evidence>
<dbReference type="Gene3D" id="1.10.287.130">
    <property type="match status" value="1"/>
</dbReference>
<dbReference type="EMBL" id="CAFBQI010000021">
    <property type="protein sequence ID" value="CAB5046591.1"/>
    <property type="molecule type" value="Genomic_DNA"/>
</dbReference>
<dbReference type="Pfam" id="PF00512">
    <property type="entry name" value="HisKA"/>
    <property type="match status" value="1"/>
</dbReference>
<dbReference type="SMART" id="SM00388">
    <property type="entry name" value="HisKA"/>
    <property type="match status" value="1"/>
</dbReference>
<keyword evidence="5" id="KW-0808">Transferase</keyword>
<dbReference type="EC" id="2.7.13.3" evidence="3"/>
<comment type="subcellular location">
    <subcellularLocation>
        <location evidence="2">Membrane</location>
    </subcellularLocation>
</comment>
<dbReference type="InterPro" id="IPR050428">
    <property type="entry name" value="TCS_sensor_his_kinase"/>
</dbReference>
<dbReference type="PROSITE" id="PS50109">
    <property type="entry name" value="HIS_KIN"/>
    <property type="match status" value="1"/>
</dbReference>
<dbReference type="CDD" id="cd06225">
    <property type="entry name" value="HAMP"/>
    <property type="match status" value="1"/>
</dbReference>
<evidence type="ECO:0000256" key="10">
    <source>
        <dbReference type="ARBA" id="ARBA00023136"/>
    </source>
</evidence>
<dbReference type="InterPro" id="IPR003661">
    <property type="entry name" value="HisK_dim/P_dom"/>
</dbReference>
<dbReference type="CDD" id="cd00075">
    <property type="entry name" value="HATPase"/>
    <property type="match status" value="1"/>
</dbReference>
<dbReference type="PANTHER" id="PTHR45436">
    <property type="entry name" value="SENSOR HISTIDINE KINASE YKOH"/>
    <property type="match status" value="1"/>
</dbReference>